<comment type="caution">
    <text evidence="1">The sequence shown here is derived from an EMBL/GenBank/DDBJ whole genome shotgun (WGS) entry which is preliminary data.</text>
</comment>
<proteinExistence type="predicted"/>
<gene>
    <name evidence="1" type="ORF">HS088_TW14G01118</name>
</gene>
<dbReference type="EMBL" id="JAAARO010000014">
    <property type="protein sequence ID" value="KAF5736963.1"/>
    <property type="molecule type" value="Genomic_DNA"/>
</dbReference>
<dbReference type="Proteomes" id="UP000593562">
    <property type="component" value="Unassembled WGS sequence"/>
</dbReference>
<dbReference type="AlphaFoldDB" id="A0A7J7CS88"/>
<reference evidence="1 2" key="1">
    <citation type="journal article" date="2020" name="Nat. Commun.">
        <title>Genome of Tripterygium wilfordii and identification of cytochrome P450 involved in triptolide biosynthesis.</title>
        <authorList>
            <person name="Tu L."/>
            <person name="Su P."/>
            <person name="Zhang Z."/>
            <person name="Gao L."/>
            <person name="Wang J."/>
            <person name="Hu T."/>
            <person name="Zhou J."/>
            <person name="Zhang Y."/>
            <person name="Zhao Y."/>
            <person name="Liu Y."/>
            <person name="Song Y."/>
            <person name="Tong Y."/>
            <person name="Lu Y."/>
            <person name="Yang J."/>
            <person name="Xu C."/>
            <person name="Jia M."/>
            <person name="Peters R.J."/>
            <person name="Huang L."/>
            <person name="Gao W."/>
        </authorList>
    </citation>
    <scope>NUCLEOTIDE SEQUENCE [LARGE SCALE GENOMIC DNA]</scope>
    <source>
        <strain evidence="2">cv. XIE 37</strain>
        <tissue evidence="1">Leaf</tissue>
    </source>
</reference>
<keyword evidence="2" id="KW-1185">Reference proteome</keyword>
<organism evidence="1 2">
    <name type="scientific">Tripterygium wilfordii</name>
    <name type="common">Thunder God vine</name>
    <dbReference type="NCBI Taxonomy" id="458696"/>
    <lineage>
        <taxon>Eukaryota</taxon>
        <taxon>Viridiplantae</taxon>
        <taxon>Streptophyta</taxon>
        <taxon>Embryophyta</taxon>
        <taxon>Tracheophyta</taxon>
        <taxon>Spermatophyta</taxon>
        <taxon>Magnoliopsida</taxon>
        <taxon>eudicotyledons</taxon>
        <taxon>Gunneridae</taxon>
        <taxon>Pentapetalae</taxon>
        <taxon>rosids</taxon>
        <taxon>fabids</taxon>
        <taxon>Celastrales</taxon>
        <taxon>Celastraceae</taxon>
        <taxon>Tripterygium</taxon>
    </lineage>
</organism>
<evidence type="ECO:0000313" key="2">
    <source>
        <dbReference type="Proteomes" id="UP000593562"/>
    </source>
</evidence>
<protein>
    <submittedName>
        <fullName evidence="1">Uncharacterized protein</fullName>
    </submittedName>
</protein>
<dbReference type="InParanoid" id="A0A7J7CS88"/>
<accession>A0A7J7CS88</accession>
<evidence type="ECO:0000313" key="1">
    <source>
        <dbReference type="EMBL" id="KAF5736963.1"/>
    </source>
</evidence>
<sequence length="123" mass="14082">MPFQQFLLGSPNEIKATDFCLINIKSKLQNLVPLHRSSFHINIKSKRSHFFFVLASACVVARGREEISSLEDEKRSQVLLECHCLGLPRQCCRSSVSTPELRSSQDMLLEEEVPLPWSYSFII</sequence>
<name>A0A7J7CS88_TRIWF</name>